<evidence type="ECO:0000313" key="7">
    <source>
        <dbReference type="EMBL" id="QSM61383.1"/>
    </source>
</evidence>
<dbReference type="EMBL" id="MW574938">
    <property type="protein sequence ID" value="QSM61383.1"/>
    <property type="molecule type" value="Genomic_DNA"/>
</dbReference>
<sequence length="740" mass="81453">MIAKHVPMRSLGKSDFAGLVQYITDAQSKTERLGLVTLTNCQAGTVQAATDEVLATQHMNTRATGDKTFHLLVSFRAGEKPDADTLKAIEERICAGLGYGEHQRISAVHHDTDNLHIHIAINKIHPTRNTMHEPFQSYRTLGELCEVLERDYGLEKDNHTPARSIAEGRAADMERHAGVESLVGWIKRECLEEIKAAQSWTELHQALQANGLELRAKGNGFVIEAGDGTQVKASTVARELSKPKLEARFGPFEASPERQAQTKAKRQYQKKPVRLRVNTTELYARYKADQQTLAAAQRAALDKARQSKTRKVEDAKRSSRLRRAAIKLMGGKAATKKLLYAQASKALRDEIQAINKEHQRERQGCYDEHKRRTWADWLKKEALQGNAEALAALRAREAAQGLKGNTVEGQGQAKPGHAPVVDNITKKGTIIFRAGKTAVRDDGDKLQVSREATREGLQQALRLAMERYGSRITVNGTTEFKAQIIRAAVDSQLPITFADPALESRRQALLKKENTHDRPQQDRGRTGRGTGRPGSRPAADNDAARSSVNADRGGRDPAGRVHATGQHRKPDIGRIGRVPPPQSKNRLRALSKLGVVRIASGSEVLLPRDVPGHMEQQGTQPDNALRRGVSRPGGRLEAGPQYKPEQVKAMDKYIAEREGKRLKGFDIPKHSRYTAGDGALSFAGMRNVEGQTLALVKRGDDVLVMPIDQATANRLKRIAVGDAVSITPKGSIKTSKGRSR</sequence>
<geneLocation type="plasmid" evidence="7">
    <name>pTE_C_3</name>
</geneLocation>
<feature type="domain" description="TraI-like middle" evidence="5">
    <location>
        <begin position="167"/>
        <end position="254"/>
    </location>
</feature>
<feature type="domain" description="Large polyvalent protein-associated" evidence="3">
    <location>
        <begin position="420"/>
        <end position="509"/>
    </location>
</feature>
<evidence type="ECO:0000259" key="5">
    <source>
        <dbReference type="Pfam" id="PF22863"/>
    </source>
</evidence>
<evidence type="ECO:0000259" key="2">
    <source>
        <dbReference type="Pfam" id="PF03432"/>
    </source>
</evidence>
<dbReference type="Pfam" id="PF22863">
    <property type="entry name" value="TraI_middle"/>
    <property type="match status" value="1"/>
</dbReference>
<dbReference type="AlphaFoldDB" id="A0A899NDK5"/>
<keyword evidence="7" id="KW-0614">Plasmid</keyword>
<evidence type="ECO:0000313" key="6">
    <source>
        <dbReference type="EMBL" id="QSM61264.1"/>
    </source>
</evidence>
<reference evidence="7" key="1">
    <citation type="journal article" name="Environ. Pollut.">
        <title>Investigating the effects of municipal and hospital wastewaters on horizontal gene transfer.</title>
        <authorList>
            <person name="Hutinel M."/>
            <person name="Fick J."/>
            <person name="Larsson D.G.J."/>
            <person name="Flach C.F."/>
        </authorList>
    </citation>
    <scope>NUCLEOTIDE SEQUENCE</scope>
    <source>
        <strain evidence="7">CV601</strain>
        <plasmid evidence="6">pTE_C_2</plasmid>
        <plasmid evidence="7">pTE_C_3</plasmid>
    </source>
</reference>
<dbReference type="Pfam" id="PF18821">
    <property type="entry name" value="LPD7"/>
    <property type="match status" value="1"/>
</dbReference>
<dbReference type="Pfam" id="PF22287">
    <property type="entry name" value="TraI-like_C"/>
    <property type="match status" value="1"/>
</dbReference>
<dbReference type="InterPro" id="IPR005094">
    <property type="entry name" value="Endonuclease_MobA/VirD2"/>
</dbReference>
<dbReference type="InterPro" id="IPR049751">
    <property type="entry name" value="TraI/MobA_relaxases"/>
</dbReference>
<gene>
    <name evidence="7" type="primary">traI_3</name>
    <name evidence="6" type="synonym">traI</name>
    <name evidence="6" type="ORF">LDMDHDEC_00085</name>
    <name evidence="7" type="ORF">LDMDHDEC_00206</name>
</gene>
<proteinExistence type="predicted"/>
<evidence type="ECO:0000256" key="1">
    <source>
        <dbReference type="SAM" id="MobiDB-lite"/>
    </source>
</evidence>
<dbReference type="InterPro" id="IPR054462">
    <property type="entry name" value="TraI_M"/>
</dbReference>
<dbReference type="RefSeq" id="WP_011600636.1">
    <property type="nucleotide sequence ID" value="NZ_MW574937.1"/>
</dbReference>
<evidence type="ECO:0000259" key="4">
    <source>
        <dbReference type="Pfam" id="PF22287"/>
    </source>
</evidence>
<feature type="compositionally biased region" description="Basic and acidic residues" evidence="1">
    <location>
        <begin position="510"/>
        <end position="525"/>
    </location>
</feature>
<feature type="domain" description="MobA/VirD2-like nuclease" evidence="2">
    <location>
        <begin position="22"/>
        <end position="154"/>
    </location>
</feature>
<feature type="region of interest" description="Disordered" evidence="1">
    <location>
        <begin position="510"/>
        <end position="585"/>
    </location>
</feature>
<dbReference type="InterPro" id="IPR040677">
    <property type="entry name" value="LPD7"/>
</dbReference>
<organism evidence="7">
    <name type="scientific">Escherichia coli</name>
    <dbReference type="NCBI Taxonomy" id="562"/>
    <lineage>
        <taxon>Bacteria</taxon>
        <taxon>Pseudomonadati</taxon>
        <taxon>Pseudomonadota</taxon>
        <taxon>Gammaproteobacteria</taxon>
        <taxon>Enterobacterales</taxon>
        <taxon>Enterobacteriaceae</taxon>
        <taxon>Escherichia</taxon>
    </lineage>
</organism>
<dbReference type="InterPro" id="IPR054461">
    <property type="entry name" value="TraI-like_C"/>
</dbReference>
<protein>
    <submittedName>
        <fullName evidence="7">Protein TraI</fullName>
    </submittedName>
</protein>
<evidence type="ECO:0000259" key="3">
    <source>
        <dbReference type="Pfam" id="PF18821"/>
    </source>
</evidence>
<feature type="domain" description="TraI-like C-terminal" evidence="4">
    <location>
        <begin position="649"/>
        <end position="733"/>
    </location>
</feature>
<name>A0A899NDK5_ECOLX</name>
<dbReference type="NCBIfam" id="NF041893">
    <property type="entry name" value="TraI_MobP_relax"/>
    <property type="match status" value="1"/>
</dbReference>
<geneLocation type="plasmid" evidence="6">
    <name>pTE_C_2</name>
</geneLocation>
<accession>A0A899NDK5</accession>
<dbReference type="EMBL" id="MW574937">
    <property type="protein sequence ID" value="QSM61264.1"/>
    <property type="molecule type" value="Genomic_DNA"/>
</dbReference>
<feature type="region of interest" description="Disordered" evidence="1">
    <location>
        <begin position="609"/>
        <end position="639"/>
    </location>
</feature>
<dbReference type="Pfam" id="PF03432">
    <property type="entry name" value="Relaxase"/>
    <property type="match status" value="1"/>
</dbReference>